<dbReference type="RefSeq" id="WP_012899155.1">
    <property type="nucleotide sequence ID" value="NC_013665.1"/>
</dbReference>
<evidence type="ECO:0000256" key="8">
    <source>
        <dbReference type="SAM" id="MobiDB-lite"/>
    </source>
</evidence>
<evidence type="ECO:0000256" key="3">
    <source>
        <dbReference type="ARBA" id="ARBA00022801"/>
    </source>
</evidence>
<reference evidence="10 11" key="2">
    <citation type="journal article" date="2008" name="Int. J. Syst. Evol. Microbiol.">
        <title>Methanocella paludicola gen. nov., sp. nov., a methane-producing archaeon, the first isolate of the lineage 'Rice Cluster I', and proposal of the new archaeal order Methanocellales ord. nov.</title>
        <authorList>
            <person name="Sakai S."/>
            <person name="Imachi H."/>
            <person name="Hanada S."/>
            <person name="Ohashi A."/>
            <person name="Harada H."/>
            <person name="Kamagata Y."/>
        </authorList>
    </citation>
    <scope>NUCLEOTIDE SEQUENCE [LARGE SCALE GENOMIC DNA]</scope>
    <source>
        <strain evidence="11">DSM 17711 / JCM 13418 / NBRC 101707 / SANAE</strain>
    </source>
</reference>
<evidence type="ECO:0000256" key="7">
    <source>
        <dbReference type="RuleBase" id="RU003355"/>
    </source>
</evidence>
<gene>
    <name evidence="10" type="ordered locus">MCP_0403</name>
</gene>
<dbReference type="AlphaFoldDB" id="D1YVK3"/>
<dbReference type="GO" id="GO:0006508">
    <property type="term" value="P:proteolysis"/>
    <property type="evidence" value="ECO:0007669"/>
    <property type="project" value="UniProtKB-KW"/>
</dbReference>
<evidence type="ECO:0000256" key="5">
    <source>
        <dbReference type="PIRSR" id="PIRSR615500-1"/>
    </source>
</evidence>
<dbReference type="Pfam" id="PF00082">
    <property type="entry name" value="Peptidase_S8"/>
    <property type="match status" value="1"/>
</dbReference>
<feature type="active site" description="Charge relay system" evidence="5 6">
    <location>
        <position position="331"/>
    </location>
</feature>
<protein>
    <submittedName>
        <fullName evidence="10">Peptidase S8 family protein</fullName>
    </submittedName>
</protein>
<name>D1YVK3_METPS</name>
<dbReference type="InterPro" id="IPR050131">
    <property type="entry name" value="Peptidase_S8_subtilisin-like"/>
</dbReference>
<evidence type="ECO:0000313" key="11">
    <source>
        <dbReference type="Proteomes" id="UP000001882"/>
    </source>
</evidence>
<dbReference type="PROSITE" id="PS00137">
    <property type="entry name" value="SUBTILASE_HIS"/>
    <property type="match status" value="1"/>
</dbReference>
<dbReference type="InterPro" id="IPR022398">
    <property type="entry name" value="Peptidase_S8_His-AS"/>
</dbReference>
<dbReference type="Gene3D" id="3.40.50.200">
    <property type="entry name" value="Peptidase S8/S53 domain"/>
    <property type="match status" value="1"/>
</dbReference>
<feature type="region of interest" description="Disordered" evidence="8">
    <location>
        <begin position="281"/>
        <end position="301"/>
    </location>
</feature>
<dbReference type="InterPro" id="IPR023828">
    <property type="entry name" value="Peptidase_S8_Ser-AS"/>
</dbReference>
<evidence type="ECO:0000259" key="9">
    <source>
        <dbReference type="Pfam" id="PF00082"/>
    </source>
</evidence>
<dbReference type="InterPro" id="IPR036852">
    <property type="entry name" value="Peptidase_S8/S53_dom_sf"/>
</dbReference>
<reference evidence="10 11" key="1">
    <citation type="journal article" date="2007" name="Appl. Environ. Microbiol.">
        <title>Isolation of key methanogens for global methane emission from rice paddy fields: a novel isolate affiliated with the clone cluster rice cluster I.</title>
        <authorList>
            <person name="Sakai S."/>
            <person name="Imachi H."/>
            <person name="Sekiguchi Y."/>
            <person name="Ohashi A."/>
            <person name="Harada H."/>
            <person name="Kamagata Y."/>
        </authorList>
    </citation>
    <scope>NUCLEOTIDE SEQUENCE [LARGE SCALE GENOMIC DNA]</scope>
    <source>
        <strain evidence="11">DSM 17711 / JCM 13418 / NBRC 101707 / SANAE</strain>
    </source>
</reference>
<dbReference type="InterPro" id="IPR023827">
    <property type="entry name" value="Peptidase_S8_Asp-AS"/>
</dbReference>
<comment type="similarity">
    <text evidence="1 6 7">Belongs to the peptidase S8 family.</text>
</comment>
<dbReference type="SUPFAM" id="SSF52743">
    <property type="entry name" value="Subtilisin-like"/>
    <property type="match status" value="1"/>
</dbReference>
<accession>D1YVK3</accession>
<dbReference type="Proteomes" id="UP000001882">
    <property type="component" value="Chromosome"/>
</dbReference>
<dbReference type="CDD" id="cd07487">
    <property type="entry name" value="Peptidases_S8_1"/>
    <property type="match status" value="1"/>
</dbReference>
<dbReference type="EMBL" id="AP011532">
    <property type="protein sequence ID" value="BAI60475.1"/>
    <property type="molecule type" value="Genomic_DNA"/>
</dbReference>
<organism evidence="10 11">
    <name type="scientific">Methanocella paludicola (strain DSM 17711 / JCM 13418 / NBRC 101707 / SANAE)</name>
    <dbReference type="NCBI Taxonomy" id="304371"/>
    <lineage>
        <taxon>Archaea</taxon>
        <taxon>Methanobacteriati</taxon>
        <taxon>Methanobacteriota</taxon>
        <taxon>Stenosarchaea group</taxon>
        <taxon>Methanomicrobia</taxon>
        <taxon>Methanocellales</taxon>
        <taxon>Methanocellaceae</taxon>
        <taxon>Methanocella</taxon>
    </lineage>
</organism>
<evidence type="ECO:0000256" key="4">
    <source>
        <dbReference type="ARBA" id="ARBA00022825"/>
    </source>
</evidence>
<evidence type="ECO:0000256" key="1">
    <source>
        <dbReference type="ARBA" id="ARBA00011073"/>
    </source>
</evidence>
<dbReference type="Gene3D" id="3.30.70.80">
    <property type="entry name" value="Peptidase S8 propeptide/proteinase inhibitor I9"/>
    <property type="match status" value="1"/>
</dbReference>
<feature type="compositionally biased region" description="Pro residues" evidence="8">
    <location>
        <begin position="427"/>
        <end position="465"/>
    </location>
</feature>
<dbReference type="PROSITE" id="PS00138">
    <property type="entry name" value="SUBTILASE_SER"/>
    <property type="match status" value="1"/>
</dbReference>
<feature type="region of interest" description="Disordered" evidence="8">
    <location>
        <begin position="394"/>
        <end position="465"/>
    </location>
</feature>
<dbReference type="SUPFAM" id="SSF54897">
    <property type="entry name" value="Protease propeptides/inhibitors"/>
    <property type="match status" value="1"/>
</dbReference>
<proteinExistence type="inferred from homology"/>
<dbReference type="GO" id="GO:0004252">
    <property type="term" value="F:serine-type endopeptidase activity"/>
    <property type="evidence" value="ECO:0007669"/>
    <property type="project" value="UniProtKB-UniRule"/>
</dbReference>
<dbReference type="GeneID" id="8680504"/>
<keyword evidence="11" id="KW-1185">Reference proteome</keyword>
<dbReference type="PRINTS" id="PR00723">
    <property type="entry name" value="SUBTILISIN"/>
</dbReference>
<keyword evidence="4 6" id="KW-0720">Serine protease</keyword>
<reference evidence="11" key="3">
    <citation type="journal article" date="2011" name="PLoS ONE">
        <title>Genome sequence of a mesophilic hydrogenotrophic methanogen Methanocella paludicola, the first cultivated representative of the order Methanocellales.</title>
        <authorList>
            <person name="Sakai S."/>
            <person name="Takaki Y."/>
            <person name="Shimamura S."/>
            <person name="Sekine M."/>
            <person name="Tajima T."/>
            <person name="Kosugi H."/>
            <person name="Ichikawa N."/>
            <person name="Tasumi E."/>
            <person name="Hiraki A.T."/>
            <person name="Shimizu A."/>
            <person name="Kato Y."/>
            <person name="Nishiko R."/>
            <person name="Mori K."/>
            <person name="Fujita N."/>
            <person name="Imachi H."/>
            <person name="Takai K."/>
        </authorList>
    </citation>
    <scope>NUCLEOTIDE SEQUENCE [LARGE SCALE GENOMIC DNA]</scope>
    <source>
        <strain evidence="11">DSM 17711 / JCM 13418 / NBRC 101707 / SANAE</strain>
    </source>
</reference>
<dbReference type="InterPro" id="IPR015500">
    <property type="entry name" value="Peptidase_S8_subtilisin-rel"/>
</dbReference>
<dbReference type="PANTHER" id="PTHR43806:SF11">
    <property type="entry name" value="CEREVISIN-RELATED"/>
    <property type="match status" value="1"/>
</dbReference>
<dbReference type="InParanoid" id="D1YVK3"/>
<feature type="active site" description="Charge relay system" evidence="5 6">
    <location>
        <position position="126"/>
    </location>
</feature>
<dbReference type="STRING" id="304371.MCP_0403"/>
<dbReference type="KEGG" id="mpd:MCP_0403"/>
<keyword evidence="3 6" id="KW-0378">Hydrolase</keyword>
<dbReference type="PANTHER" id="PTHR43806">
    <property type="entry name" value="PEPTIDASE S8"/>
    <property type="match status" value="1"/>
</dbReference>
<keyword evidence="2 6" id="KW-0645">Protease</keyword>
<dbReference type="InterPro" id="IPR000209">
    <property type="entry name" value="Peptidase_S8/S53_dom"/>
</dbReference>
<dbReference type="eggNOG" id="arCOG00702">
    <property type="taxonomic scope" value="Archaea"/>
</dbReference>
<feature type="active site" description="Charge relay system" evidence="5 6">
    <location>
        <position position="159"/>
    </location>
</feature>
<evidence type="ECO:0000256" key="6">
    <source>
        <dbReference type="PROSITE-ProRule" id="PRU01240"/>
    </source>
</evidence>
<feature type="domain" description="Peptidase S8/S53" evidence="9">
    <location>
        <begin position="117"/>
        <end position="379"/>
    </location>
</feature>
<sequence length="499" mass="51708">MLLASALLVNASIPLTKPSTDLSSGTYIVVFNDSQGMAGALSDQVSAFAVENNATVKYRYDLINGMAIDVPTADAAAKLSTLKGVKYVEKNIVFHVTLDTGRSIVGAPQVWDLGYTGKGMKVAVVDTGIDGTHPDLKGRIVDFKDYVSGKTTAYDDFGHGTHCAGIIGGSGAASNGKYKGVAPEVQFIGVKVLGKDGSGSLDAIIAGLNYAAKSDAKVISMSLGSDEHSQSMDDAVNNAVKAGKVVVCAAGNSGPGSKTIGCPADTPSALTVGATDKSDAIASFSSRGPNRDGTVKPDVSAPGKDIISCRATGTNDQKAIDTYYLSMSGTSMATPMVSGSVILLLQKKPDLTPAEVKDIMEKTAKQLGSGVPNNNFGYGRISIVNAINYLDGKYTPPTTPSPTPTPSPSPSPSPSPNPGNPGNPGYPGYPYPGYPYPGYPYPGQPTPTPTPTPTPDPGNPGYPGYPYPGYPYPGYPYPSYPGYPYPGYPYPGYYGISDE</sequence>
<evidence type="ECO:0000313" key="10">
    <source>
        <dbReference type="EMBL" id="BAI60475.1"/>
    </source>
</evidence>
<dbReference type="InterPro" id="IPR037045">
    <property type="entry name" value="S8pro/Inhibitor_I9_sf"/>
</dbReference>
<dbReference type="PROSITE" id="PS00136">
    <property type="entry name" value="SUBTILASE_ASP"/>
    <property type="match status" value="1"/>
</dbReference>
<dbReference type="PROSITE" id="PS51892">
    <property type="entry name" value="SUBTILASE"/>
    <property type="match status" value="1"/>
</dbReference>
<evidence type="ECO:0000256" key="2">
    <source>
        <dbReference type="ARBA" id="ARBA00022670"/>
    </source>
</evidence>
<feature type="compositionally biased region" description="Pro residues" evidence="8">
    <location>
        <begin position="397"/>
        <end position="421"/>
    </location>
</feature>